<comment type="caution">
    <text evidence="1">The sequence shown here is derived from an EMBL/GenBank/DDBJ whole genome shotgun (WGS) entry which is preliminary data.</text>
</comment>
<evidence type="ECO:0000313" key="2">
    <source>
        <dbReference type="Proteomes" id="UP000440367"/>
    </source>
</evidence>
<accession>A0A6A3ZSG8</accession>
<evidence type="ECO:0000313" key="1">
    <source>
        <dbReference type="EMBL" id="KAE9242948.1"/>
    </source>
</evidence>
<sequence length="399" mass="43789">MGRTAPTKAGKHPVEAAPTAPINEEVPYIDTHRANRSIPRDAVVVMALHTTLNKAVHLHDPIEPQEADRIFAFAVNGLADHMLLPILTSGQHVLEGRDLSFQRDSQPVAPSSDRHASKLVRKRLKRRKQGYAAAVKMSIYGNYAASRASSRTESRFGGSRFGGSRASAAIWGAVSPSKVPRMSLIYGLHSGGESLMNSSWISSQQGSTGTASNNASWLPGTLPDTKISSPPPSVAGTARVAVDFIELQRRADIERDLNTRESVRRSKDELNRKSDLRLKLRSLADPTVSLEKEEGQGSPVLPKHIHNGEKHLQSLRIRTPACPNRLSRKTPSRGSLFVDRDEYEWDGEGMGGLFSLQEHSSASSLPTVKYVREFPKPPQGHIQNNNYHARAMITTAKAR</sequence>
<gene>
    <name evidence="1" type="ORF">PF002_g8498</name>
</gene>
<dbReference type="AlphaFoldDB" id="A0A6A3ZSG8"/>
<protein>
    <submittedName>
        <fullName evidence="1">Uncharacterized protein</fullName>
    </submittedName>
</protein>
<name>A0A6A3ZSG8_9STRA</name>
<dbReference type="Proteomes" id="UP000440367">
    <property type="component" value="Unassembled WGS sequence"/>
</dbReference>
<dbReference type="EMBL" id="QXGD01000334">
    <property type="protein sequence ID" value="KAE9242948.1"/>
    <property type="molecule type" value="Genomic_DNA"/>
</dbReference>
<proteinExistence type="predicted"/>
<organism evidence="1 2">
    <name type="scientific">Phytophthora fragariae</name>
    <dbReference type="NCBI Taxonomy" id="53985"/>
    <lineage>
        <taxon>Eukaryota</taxon>
        <taxon>Sar</taxon>
        <taxon>Stramenopiles</taxon>
        <taxon>Oomycota</taxon>
        <taxon>Peronosporomycetes</taxon>
        <taxon>Peronosporales</taxon>
        <taxon>Peronosporaceae</taxon>
        <taxon>Phytophthora</taxon>
    </lineage>
</organism>
<reference evidence="1 2" key="1">
    <citation type="submission" date="2018-08" db="EMBL/GenBank/DDBJ databases">
        <title>Genomic investigation of the strawberry pathogen Phytophthora fragariae indicates pathogenicity is determined by transcriptional variation in three key races.</title>
        <authorList>
            <person name="Adams T.M."/>
            <person name="Armitage A.D."/>
            <person name="Sobczyk M.K."/>
            <person name="Bates H.J."/>
            <person name="Dunwell J.M."/>
            <person name="Nellist C.F."/>
            <person name="Harrison R.J."/>
        </authorList>
    </citation>
    <scope>NUCLEOTIDE SEQUENCE [LARGE SCALE GENOMIC DNA]</scope>
    <source>
        <strain evidence="1 2">BC-1</strain>
    </source>
</reference>